<dbReference type="Pfam" id="PF01979">
    <property type="entry name" value="Amidohydro_1"/>
    <property type="match status" value="1"/>
</dbReference>
<protein>
    <submittedName>
        <fullName evidence="2">Amidohydrolase family protein</fullName>
    </submittedName>
</protein>
<evidence type="ECO:0000313" key="2">
    <source>
        <dbReference type="EMBL" id="WZX30322.1"/>
    </source>
</evidence>
<dbReference type="SUPFAM" id="SSF51556">
    <property type="entry name" value="Metallo-dependent hydrolases"/>
    <property type="match status" value="1"/>
</dbReference>
<dbReference type="Proteomes" id="UP001455384">
    <property type="component" value="Chromosome"/>
</dbReference>
<proteinExistence type="predicted"/>
<feature type="domain" description="Amidohydrolase-related" evidence="1">
    <location>
        <begin position="52"/>
        <end position="386"/>
    </location>
</feature>
<dbReference type="RefSeq" id="WP_342388841.1">
    <property type="nucleotide sequence ID" value="NZ_CP138333.2"/>
</dbReference>
<dbReference type="PANTHER" id="PTHR43135">
    <property type="entry name" value="ALPHA-D-RIBOSE 1-METHYLPHOSPHONATE 5-TRIPHOSPHATE DIPHOSPHATASE"/>
    <property type="match status" value="1"/>
</dbReference>
<dbReference type="InterPro" id="IPR057744">
    <property type="entry name" value="OTAase-like"/>
</dbReference>
<organism evidence="2 3">
    <name type="scientific">Salinicoccus bachuensis</name>
    <dbReference type="NCBI Taxonomy" id="3136731"/>
    <lineage>
        <taxon>Bacteria</taxon>
        <taxon>Bacillati</taxon>
        <taxon>Bacillota</taxon>
        <taxon>Bacilli</taxon>
        <taxon>Bacillales</taxon>
        <taxon>Staphylococcaceae</taxon>
        <taxon>Salinicoccus</taxon>
    </lineage>
</organism>
<evidence type="ECO:0000259" key="1">
    <source>
        <dbReference type="Pfam" id="PF01979"/>
    </source>
</evidence>
<dbReference type="CDD" id="cd01299">
    <property type="entry name" value="Met_dep_hydrolase_A"/>
    <property type="match status" value="1"/>
</dbReference>
<accession>A0ABZ3CLQ8</accession>
<keyword evidence="3" id="KW-1185">Reference proteome</keyword>
<dbReference type="InterPro" id="IPR051781">
    <property type="entry name" value="Metallo-dep_Hydrolase"/>
</dbReference>
<dbReference type="Gene3D" id="3.20.20.140">
    <property type="entry name" value="Metal-dependent hydrolases"/>
    <property type="match status" value="1"/>
</dbReference>
<sequence length="401" mass="44063">MAAVIRNAKMLVGEDLEVLEGYELWMENGEITSIQPESNKVGDEVIDGKENYLIPGLIDLHVHMMWDGSINPVQMTEAEGYEQMLIRAVANARHYLNHGITTVRDIGSIDDISLHVAKAVRRGLIEGPDIIACGKTLTMTGGHDPFWARFVDGTDEALKGVREQIYKGATVIKVSATGGVYGRTEGEDVGNSELGLAELAVICEEAHKFGLKVASHAIGREGIRNSILAGVDTIEHGHYMDDELISLMEQHGVSWHPTLYVYRQVANQSGIPEYAKNKAIDIVKIHDSAFKKYHRRDILIGAGSDAGSPGVSHHALQDELYAMHETIQNTTETLKTATVNAGRILDKKVGMLKEGYDADLVLLENNPLNDLEYIEGVKSVFAKGKLIRQGVEHHEDQVKIG</sequence>
<name>A0ABZ3CLQ8_9STAP</name>
<dbReference type="InterPro" id="IPR006680">
    <property type="entry name" value="Amidohydro-rel"/>
</dbReference>
<gene>
    <name evidence="2" type="ORF">RQP18_03810</name>
</gene>
<dbReference type="PANTHER" id="PTHR43135:SF3">
    <property type="entry name" value="ALPHA-D-RIBOSE 1-METHYLPHOSPHONATE 5-TRIPHOSPHATE DIPHOSPHATASE"/>
    <property type="match status" value="1"/>
</dbReference>
<dbReference type="Gene3D" id="2.30.40.10">
    <property type="entry name" value="Urease, subunit C, domain 1"/>
    <property type="match status" value="1"/>
</dbReference>
<dbReference type="InterPro" id="IPR032466">
    <property type="entry name" value="Metal_Hydrolase"/>
</dbReference>
<dbReference type="SUPFAM" id="SSF51338">
    <property type="entry name" value="Composite domain of metallo-dependent hydrolases"/>
    <property type="match status" value="1"/>
</dbReference>
<evidence type="ECO:0000313" key="3">
    <source>
        <dbReference type="Proteomes" id="UP001455384"/>
    </source>
</evidence>
<dbReference type="EMBL" id="CP138333">
    <property type="protein sequence ID" value="WZX30322.1"/>
    <property type="molecule type" value="Genomic_DNA"/>
</dbReference>
<dbReference type="InterPro" id="IPR011059">
    <property type="entry name" value="Metal-dep_hydrolase_composite"/>
</dbReference>
<reference evidence="3" key="1">
    <citation type="submission" date="2023-10" db="EMBL/GenBank/DDBJ databases">
        <title>Genome analysis and identification of Salinococcus sp. Bachu38 nov., a PGPR from the rhizosphere of Tamarix.</title>
        <authorList>
            <person name="Liang Z."/>
            <person name="Zhang X."/>
            <person name="Jia J."/>
            <person name="Chen X."/>
            <person name="Wang Y."/>
            <person name="Wang Q."/>
            <person name="Wang R."/>
        </authorList>
    </citation>
    <scope>NUCLEOTIDE SEQUENCE [LARGE SCALE GENOMIC DNA]</scope>
    <source>
        <strain evidence="3">Bachu38</strain>
    </source>
</reference>